<dbReference type="AlphaFoldDB" id="A0A380BEM3"/>
<proteinExistence type="predicted"/>
<dbReference type="Proteomes" id="UP000254069">
    <property type="component" value="Unassembled WGS sequence"/>
</dbReference>
<reference evidence="2" key="2">
    <citation type="submission" date="2021-05" db="EMBL/GenBank/DDBJ databases">
        <title>Molecular characterization for Shewanella algae harboring chromosomal blaOXA-55-like strains isolated from clinical and environment sample.</title>
        <authorList>
            <person name="Ohama Y."/>
            <person name="Aoki K."/>
            <person name="Harada S."/>
            <person name="Moriya K."/>
            <person name="Ishii Y."/>
            <person name="Tateda K."/>
        </authorList>
    </citation>
    <scope>NUCLEOTIDE SEQUENCE</scope>
    <source>
        <strain evidence="2">TUM17379</strain>
    </source>
</reference>
<dbReference type="EMBL" id="UGYO01000002">
    <property type="protein sequence ID" value="SUJ00100.1"/>
    <property type="molecule type" value="Genomic_DNA"/>
</dbReference>
<organism evidence="3 4">
    <name type="scientific">Shewanella algae</name>
    <dbReference type="NCBI Taxonomy" id="38313"/>
    <lineage>
        <taxon>Bacteria</taxon>
        <taxon>Pseudomonadati</taxon>
        <taxon>Pseudomonadota</taxon>
        <taxon>Gammaproteobacteria</taxon>
        <taxon>Alteromonadales</taxon>
        <taxon>Shewanellaceae</taxon>
        <taxon>Shewanella</taxon>
    </lineage>
</organism>
<sequence>MEHSLPYDPVHKERFWRSAVADIRPETELFRELIPRLPIDTKQQLSSAGSCFAQHIGNWLEQHNYSYLRSELNPDVTSSFAFGNLYNARALLQWFIKGEQELAQYSIYFDEENQRYYDLLLPKSKEGYSSREALLEYRRKVVAETKRHIAASNSFIFTLGLIETWVDPNGVCYPSCPGVKLGEFDPDCYRLKVFDYEEVYIDLDRLLQQLKCINPKLKLILTVSPVPLTATATEEHVLVANGHSKSVLRAVAGSFCKDVADASYFPSYELITTSLPADFRFLDNRRTVSKEGVGYVMRHWSKALACEENLVANHLEADCDEELLDALQRTATGAKVTADTLTLIGDSHMGKLAKAFEHLGQAFCGGMVMNGSGFAQHKFVLSPESDIMVPLESADSRKLWQPILANLDALVKSEKLADSVVLTNIGLQTHQTVSMFIEWMRNSRAEKLKDIELSDYVDFFNEQMQEQMTIVFRLKEQGHRVVVISDTPFVEYFEESKSMAPFVLAYMDAMEYVWDQMGVEFLHAARHFNETITDPLAYASELVYADGQHDWFHGGAPYYDWLARQINALL</sequence>
<dbReference type="InterPro" id="IPR014982">
    <property type="entry name" value="GSCFA"/>
</dbReference>
<accession>A0A380BEM3</accession>
<keyword evidence="4" id="KW-1185">Reference proteome</keyword>
<evidence type="ECO:0000313" key="4">
    <source>
        <dbReference type="Proteomes" id="UP000254069"/>
    </source>
</evidence>
<dbReference type="RefSeq" id="WP_025887256.1">
    <property type="nucleotide sequence ID" value="NZ_AP024613.1"/>
</dbReference>
<dbReference type="Proteomes" id="UP000825078">
    <property type="component" value="Chromosome"/>
</dbReference>
<dbReference type="EMBL" id="AP024613">
    <property type="protein sequence ID" value="BCV45932.1"/>
    <property type="molecule type" value="Genomic_DNA"/>
</dbReference>
<evidence type="ECO:0000313" key="2">
    <source>
        <dbReference type="EMBL" id="BCV45932.1"/>
    </source>
</evidence>
<dbReference type="Pfam" id="PF08885">
    <property type="entry name" value="GSCFA"/>
    <property type="match status" value="1"/>
</dbReference>
<feature type="domain" description="GSCFA" evidence="1">
    <location>
        <begin position="45"/>
        <end position="300"/>
    </location>
</feature>
<evidence type="ECO:0000313" key="3">
    <source>
        <dbReference type="EMBL" id="SUJ00100.1"/>
    </source>
</evidence>
<name>A0A380BEM3_9GAMM</name>
<accession>A0A3G4UQA8</accession>
<gene>
    <name evidence="3" type="ORF">NCTC10738_03029</name>
    <name evidence="2" type="ORF">TUM17379_29500</name>
</gene>
<evidence type="ECO:0000259" key="1">
    <source>
        <dbReference type="Pfam" id="PF08885"/>
    </source>
</evidence>
<protein>
    <submittedName>
        <fullName evidence="3">GSCFA family</fullName>
    </submittedName>
</protein>
<reference evidence="3 4" key="1">
    <citation type="submission" date="2018-06" db="EMBL/GenBank/DDBJ databases">
        <authorList>
            <consortium name="Pathogen Informatics"/>
            <person name="Doyle S."/>
        </authorList>
    </citation>
    <scope>NUCLEOTIDE SEQUENCE [LARGE SCALE GENOMIC DNA]</scope>
    <source>
        <strain evidence="3 4">NCTC10738</strain>
    </source>
</reference>